<gene>
    <name evidence="1" type="ORF">IX53_06870</name>
</gene>
<organism evidence="1 2">
    <name type="scientific">Kosmotoga pacifica</name>
    <dbReference type="NCBI Taxonomy" id="1330330"/>
    <lineage>
        <taxon>Bacteria</taxon>
        <taxon>Thermotogati</taxon>
        <taxon>Thermotogota</taxon>
        <taxon>Thermotogae</taxon>
        <taxon>Kosmotogales</taxon>
        <taxon>Kosmotogaceae</taxon>
        <taxon>Kosmotoga</taxon>
    </lineage>
</organism>
<proteinExistence type="predicted"/>
<keyword evidence="2" id="KW-1185">Reference proteome</keyword>
<evidence type="ECO:0000313" key="2">
    <source>
        <dbReference type="Proteomes" id="UP000035159"/>
    </source>
</evidence>
<name>A0A0G2ZDE2_9BACT</name>
<dbReference type="PATRIC" id="fig|1330330.3.peg.1391"/>
<dbReference type="OrthoDB" id="49031at2"/>
<dbReference type="KEGG" id="kpf:IX53_06870"/>
<dbReference type="RefSeq" id="WP_047754719.1">
    <property type="nucleotide sequence ID" value="NZ_CAJUHA010000017.1"/>
</dbReference>
<dbReference type="EMBL" id="CP011232">
    <property type="protein sequence ID" value="AKI97584.1"/>
    <property type="molecule type" value="Genomic_DNA"/>
</dbReference>
<reference evidence="1 2" key="1">
    <citation type="submission" date="2015-04" db="EMBL/GenBank/DDBJ databases">
        <title>Complete Genome Sequence of Kosmotoga pacifica SLHLJ1.</title>
        <authorList>
            <person name="Jiang L.J."/>
            <person name="Shao Z.Z."/>
            <person name="Jebbar M."/>
        </authorList>
    </citation>
    <scope>NUCLEOTIDE SEQUENCE [LARGE SCALE GENOMIC DNA]</scope>
    <source>
        <strain evidence="1 2">SLHLJ1</strain>
    </source>
</reference>
<dbReference type="AlphaFoldDB" id="A0A0G2ZDE2"/>
<protein>
    <recommendedName>
        <fullName evidence="3">Outer membrane protein beta-barrel domain-containing protein</fullName>
    </recommendedName>
</protein>
<evidence type="ECO:0008006" key="3">
    <source>
        <dbReference type="Google" id="ProtNLM"/>
    </source>
</evidence>
<evidence type="ECO:0000313" key="1">
    <source>
        <dbReference type="EMBL" id="AKI97584.1"/>
    </source>
</evidence>
<sequence length="168" mass="18238">MVRLLAILLVTMLAATVFSLSVHGSIGSELGGLNRQFLGFGLRIGDGTIRAELNGYIPISSFSDIPYLDWQAFSVMEIDPTVLLFFQLDQDLSLYAGVGLILLADFRDSLFLLYSDRAFHVKVGINLLLLDFINVFGEVMTIGGLSTGPFLVGWSGVFSLHAGAGLEF</sequence>
<accession>A0A0G2ZDE2</accession>
<dbReference type="Proteomes" id="UP000035159">
    <property type="component" value="Chromosome"/>
</dbReference>